<protein>
    <submittedName>
        <fullName evidence="2">Uncharacterized protein</fullName>
    </submittedName>
</protein>
<dbReference type="RefSeq" id="XP_068361333.1">
    <property type="nucleotide sequence ID" value="XM_068503093.1"/>
</dbReference>
<organism evidence="2 3">
    <name type="scientific">Tritrichomonas foetus</name>
    <dbReference type="NCBI Taxonomy" id="1144522"/>
    <lineage>
        <taxon>Eukaryota</taxon>
        <taxon>Metamonada</taxon>
        <taxon>Parabasalia</taxon>
        <taxon>Tritrichomonadida</taxon>
        <taxon>Tritrichomonadidae</taxon>
        <taxon>Tritrichomonas</taxon>
    </lineage>
</organism>
<evidence type="ECO:0000313" key="2">
    <source>
        <dbReference type="EMBL" id="OHT08197.1"/>
    </source>
</evidence>
<comment type="caution">
    <text evidence="2">The sequence shown here is derived from an EMBL/GenBank/DDBJ whole genome shotgun (WGS) entry which is preliminary data.</text>
</comment>
<reference evidence="2" key="1">
    <citation type="submission" date="2016-10" db="EMBL/GenBank/DDBJ databases">
        <authorList>
            <person name="Benchimol M."/>
            <person name="Almeida L.G."/>
            <person name="Vasconcelos A.T."/>
            <person name="Perreira-Neves A."/>
            <person name="Rosa I.A."/>
            <person name="Tasca T."/>
            <person name="Bogo M.R."/>
            <person name="de Souza W."/>
        </authorList>
    </citation>
    <scope>NUCLEOTIDE SEQUENCE [LARGE SCALE GENOMIC DNA]</scope>
    <source>
        <strain evidence="2">K</strain>
    </source>
</reference>
<proteinExistence type="predicted"/>
<name>A0A1J4KFS1_9EUKA</name>
<dbReference type="GeneID" id="94837797"/>
<dbReference type="EMBL" id="MLAK01000674">
    <property type="protein sequence ID" value="OHT08197.1"/>
    <property type="molecule type" value="Genomic_DNA"/>
</dbReference>
<sequence length="210" mass="23862">MQCIAFPQKKLHFTSESDDIEERNPFIPQTGSNLQAQSNMSLTKARQVIKENSERFGFSPTQIQGLISATHKTFTPVTNEIRMSGSCLLVKKRSSLKINQTKVEKSGVNELHPLMISGSLLQCHKTVHNDLPRIGQANLKCEKYENSYKSDGKDYDFSVQPKTIIRRPSRTGSRRESFDSFPEASHPFPIKPIVPRPRRSSYMSDHFGYS</sequence>
<dbReference type="Proteomes" id="UP000179807">
    <property type="component" value="Unassembled WGS sequence"/>
</dbReference>
<accession>A0A1J4KFS1</accession>
<dbReference type="VEuPathDB" id="TrichDB:TRFO_23341"/>
<evidence type="ECO:0000313" key="3">
    <source>
        <dbReference type="Proteomes" id="UP000179807"/>
    </source>
</evidence>
<evidence type="ECO:0000256" key="1">
    <source>
        <dbReference type="SAM" id="MobiDB-lite"/>
    </source>
</evidence>
<gene>
    <name evidence="2" type="ORF">TRFO_23341</name>
</gene>
<keyword evidence="3" id="KW-1185">Reference proteome</keyword>
<dbReference type="AlphaFoldDB" id="A0A1J4KFS1"/>
<feature type="region of interest" description="Disordered" evidence="1">
    <location>
        <begin position="189"/>
        <end position="210"/>
    </location>
</feature>
<feature type="region of interest" description="Disordered" evidence="1">
    <location>
        <begin position="165"/>
        <end position="184"/>
    </location>
</feature>